<dbReference type="GO" id="GO:0097352">
    <property type="term" value="P:autophagosome maturation"/>
    <property type="evidence" value="ECO:0007669"/>
    <property type="project" value="TreeGrafter"/>
</dbReference>
<feature type="domain" description="Epg5-like central TPR repeats" evidence="4">
    <location>
        <begin position="1179"/>
        <end position="1575"/>
    </location>
</feature>
<dbReference type="Pfam" id="PF26106">
    <property type="entry name" value="TPR_Epg5_C"/>
    <property type="match status" value="1"/>
</dbReference>
<accession>A0A7G3AHV9</accession>
<dbReference type="PANTHER" id="PTHR31139">
    <property type="entry name" value="ECTOPIC P GRANULES PROTEIN 5 HOMOLOG"/>
    <property type="match status" value="1"/>
</dbReference>
<feature type="domain" description="Epg5-like TPR" evidence="5">
    <location>
        <begin position="755"/>
        <end position="901"/>
    </location>
</feature>
<evidence type="ECO:0000256" key="3">
    <source>
        <dbReference type="SAM" id="SignalP"/>
    </source>
</evidence>
<name>A0A7G3AHV9_LUTLO</name>
<dbReference type="InterPro" id="IPR059030">
    <property type="entry name" value="TPR_Epg5_mid"/>
</dbReference>
<organism evidence="6">
    <name type="scientific">Lutzomyia longipalpis</name>
    <name type="common">Sand fly</name>
    <dbReference type="NCBI Taxonomy" id="7200"/>
    <lineage>
        <taxon>Eukaryota</taxon>
        <taxon>Metazoa</taxon>
        <taxon>Ecdysozoa</taxon>
        <taxon>Arthropoda</taxon>
        <taxon>Hexapoda</taxon>
        <taxon>Insecta</taxon>
        <taxon>Pterygota</taxon>
        <taxon>Neoptera</taxon>
        <taxon>Endopterygota</taxon>
        <taxon>Diptera</taxon>
        <taxon>Nematocera</taxon>
        <taxon>Psychodoidea</taxon>
        <taxon>Psychodidae</taxon>
        <taxon>Lutzomyia</taxon>
        <taxon>Lutzomyia</taxon>
    </lineage>
</organism>
<evidence type="ECO:0000256" key="2">
    <source>
        <dbReference type="ARBA" id="ARBA00023006"/>
    </source>
</evidence>
<feature type="chain" id="PRO_5028867322" evidence="3">
    <location>
        <begin position="22"/>
        <end position="2039"/>
    </location>
</feature>
<evidence type="ECO:0000259" key="4">
    <source>
        <dbReference type="Pfam" id="PF26103"/>
    </source>
</evidence>
<reference evidence="6" key="1">
    <citation type="journal article" date="2020" name="BMC">
        <title>Leishmania infection induces a limited differential gene expression in the sand fly midgut.</title>
        <authorList>
            <person name="Coutinho-Abreu I.V."/>
            <person name="Serafim T.D."/>
            <person name="Meneses C."/>
            <person name="Kamhawi S."/>
            <person name="Oliveira F."/>
            <person name="Valenzuela J.G."/>
        </authorList>
    </citation>
    <scope>NUCLEOTIDE SEQUENCE</scope>
    <source>
        <strain evidence="6">Jacobina</strain>
        <tissue evidence="6">Midgut</tissue>
    </source>
</reference>
<dbReference type="InterPro" id="IPR051436">
    <property type="entry name" value="Autophagy-related_EPG5"/>
</dbReference>
<evidence type="ECO:0000313" key="6">
    <source>
        <dbReference type="EMBL" id="MBC1171448.1"/>
    </source>
</evidence>
<comment type="similarity">
    <text evidence="1">Belongs to the EPG5 family.</text>
</comment>
<keyword evidence="2" id="KW-0072">Autophagy</keyword>
<dbReference type="GO" id="GO:0005737">
    <property type="term" value="C:cytoplasm"/>
    <property type="evidence" value="ECO:0007669"/>
    <property type="project" value="TreeGrafter"/>
</dbReference>
<dbReference type="Pfam" id="PF26573">
    <property type="entry name" value="TPR_Epg5_2"/>
    <property type="match status" value="1"/>
</dbReference>
<evidence type="ECO:0000259" key="5">
    <source>
        <dbReference type="Pfam" id="PF26573"/>
    </source>
</evidence>
<dbReference type="Pfam" id="PF26103">
    <property type="entry name" value="TPR_Epg5"/>
    <property type="match status" value="1"/>
</dbReference>
<keyword evidence="3" id="KW-0732">Signal</keyword>
<sequence length="2039" mass="232443">MNVKKWLSAVVSLLLDVATWPDHMFLLHHVLRCPPGIISWAAPMIQIPLGEFSTEALQNHVCVQHSLTVLHAILLPIARRAEFLDEILCWSRMDKHEGGGEWSFVDSDGEEDVDLLVLRENDLVRIFNQIPWKELFSLATKMHPQPGGKYRVQKDAITAHSVLQFFAFASYVVETIGMGLCTYNTEMYRQFTKRLARLIAHCVQYASGVYSIFQDATAVNDVLVRARIQKEFEQLFTRACDHIYVSRTAGAWQYLVGLPYNRLSPACIGSLYQKMRSPHFGDTTAEEVLEERKQEADYSLVQIFEANDISQEDLHYLLQTLANLASISPMLRKSVVADLLEIGFLRGSTKHDCSKIARDLISNLADECPELITEIILQFNGNTIEARSYGTYLLKRLPMEKWKPGPGVIDILEQWLTECPLESPENGMARIVINNMNWSYSYDGQLFLHRALHTRMALIIYQADVRNSTPSSNFIAENVRNLVKDKSTAVNFHTWCWKIISVLKLHATDRENAWQAIFASEAILPEILELDHMADVWKGYKERRPLAIYLSVLLTLRGHSIAQISAFSFQNMEFFLKSDEAITALRCLQLIFPLFLPYPESLIRNTGFSSFLHQIFTASSAYGKTKGISGIVELFGKMIVAQLMDWQRFGLPSPTPLILLWLQCLTAYKDFRHCCNCLYIIDVILEVAFTCPEAWYEATKLFTSLTREARITGTPSKSVSSFLSKANPIGLIPQLPVTAIWLGLMIFDVQQEIYETETGFWVEFVHQLSLQSVKMRNLDEVVKKVAKSVGTLHTQSADLVISRLIHLIIACPTSHTALVLLCQRFFALYLTKVPSSQGCVRDRLYATNEILMRRIRGQMEHARVHHEKLAEDEKETDEALSGFHGKLAKEFQTFEMWLDGKGFDARGGIVFQAGLINLAPLLQAQRQNFEDWNAKLGRQIPRNPLHLSKSTSQEYSQMIEKQLLSYDSPVPRQVDRKLVSSIELPNPQEYTKGGIFTSSACSRDFSLLEKYAKAFASNIQEMGNLDRTFGDLVKRKLVNEKETYYESVYCTSVLRNKDCSGAAQVRVTKNRVVTVESIEKNIAANRKQHQKLLNTTMKQLPDDLLKALLRMEQTLKSLVDQCSHRKNERRCTDACRIAFEILAKTLRSSMDFLTVFPPTNSLTQSVIKTLEHFMPFHLQQEGRGLVESMLKGTIFTDFLISLFTPEFLAPREFLAAYELTIASFGKLSDQEVVAVILGKFNMTEWLEMHEPDAGIRENLTHLILRGLKVATHRNSPGNDKILRLHLVQLFKHRFPQSFNSILRILFDGFTKFGISGGVLRDLLNCLFSFYGLVGITSDSALPATYECIEFFASTQKVLSQMDLMETIKWLSEFFRQKRKNDGIYGLFPRFKDLYHIFNLFMTTLVQTTITATIQAFPGASADQLSEWIWSCIRDVYEMWVIPVIPGDAGSSSQAQGNWLKNQLDSTLLLPWSETTKVGPNEIFHHFARCTNFAIVSLHGDPSILRHVFLWYERNFSSSAIPVYITLTAHEALGKLPWDGFDPTHEILDLASLIFKEKHSEGSRKYAANVLKRVSWINWFQRHETSWNYVQKCEVISRLFSLFVPMAAYGDDVDVVLEHVEGAIAWEFVDSAIFAETLGIFSSAAGPVWCKKLHAELPMGRIEKALWKLLRRVSRIDLTGEDAKSSRAATKRLTFVKIVQQFLIQSVENGREFFTSKDGKKVFQDIFAELLRDIQKILDNEEDFPKEGLNILVEVLREIPQDFEEIASGLLVEGITQWEQSHQGTIVALLNAIAMSRKASEPLNALLDATIEESFRGNIAVASKTRWAFIQETMWNYMATMRPALIGQNALNCLHLYATIAFRSERDPKKRLVLMGLIFERLNGVTLAEENEVKVVLLWGFLCAMSFRECDRSPENSTFLIHITKRLIHMANEPDDWGKSVLSAIGITRLKRSKVLWKCLACYMTELLKVINVDGNFERDRCALNVELQAKQYNPYREAIADISRHIQGDLSHQAINIASLLRKFYPGENVLDQIETLWT</sequence>
<feature type="signal peptide" evidence="3">
    <location>
        <begin position="1"/>
        <end position="21"/>
    </location>
</feature>
<protein>
    <submittedName>
        <fullName evidence="6">Putative ectopic p-granules autophagy protein 5 isoform c</fullName>
    </submittedName>
</protein>
<dbReference type="PANTHER" id="PTHR31139:SF4">
    <property type="entry name" value="ECTOPIC P GRANULES PROTEIN 5 HOMOLOG"/>
    <property type="match status" value="1"/>
</dbReference>
<evidence type="ECO:0000256" key="1">
    <source>
        <dbReference type="ARBA" id="ARBA00010948"/>
    </source>
</evidence>
<dbReference type="EMBL" id="GITU01002745">
    <property type="protein sequence ID" value="MBC1171448.1"/>
    <property type="molecule type" value="Transcribed_RNA"/>
</dbReference>
<dbReference type="VEuPathDB" id="VectorBase:LLONM1_011112"/>
<dbReference type="InterPro" id="IPR058750">
    <property type="entry name" value="TPR_Epg5"/>
</dbReference>
<proteinExistence type="inferred from homology"/>